<dbReference type="SFLD" id="SFLDG01129">
    <property type="entry name" value="C1.5:_HAD__Beta-PGM__Phosphata"/>
    <property type="match status" value="1"/>
</dbReference>
<dbReference type="SFLD" id="SFLDS00003">
    <property type="entry name" value="Haloacid_Dehalogenase"/>
    <property type="match status" value="1"/>
</dbReference>
<dbReference type="NCBIfam" id="TIGR01428">
    <property type="entry name" value="HAD_type_II"/>
    <property type="match status" value="1"/>
</dbReference>
<dbReference type="Proteomes" id="UP000463857">
    <property type="component" value="Chromosome"/>
</dbReference>
<dbReference type="KEGG" id="eke:EK0264_12435"/>
<dbReference type="CDD" id="cd02588">
    <property type="entry name" value="HAD_L2-DEX"/>
    <property type="match status" value="1"/>
</dbReference>
<proteinExistence type="inferred from homology"/>
<dbReference type="InterPro" id="IPR023214">
    <property type="entry name" value="HAD_sf"/>
</dbReference>
<protein>
    <submittedName>
        <fullName evidence="3">Haloacid dehalogenase type II</fullName>
    </submittedName>
</protein>
<dbReference type="NCBIfam" id="TIGR01493">
    <property type="entry name" value="HAD-SF-IA-v2"/>
    <property type="match status" value="1"/>
</dbReference>
<evidence type="ECO:0000256" key="1">
    <source>
        <dbReference type="ARBA" id="ARBA00008106"/>
    </source>
</evidence>
<evidence type="ECO:0000256" key="2">
    <source>
        <dbReference type="ARBA" id="ARBA00022801"/>
    </source>
</evidence>
<organism evidence="3 4">
    <name type="scientific">Epidermidibacterium keratini</name>
    <dbReference type="NCBI Taxonomy" id="1891644"/>
    <lineage>
        <taxon>Bacteria</taxon>
        <taxon>Bacillati</taxon>
        <taxon>Actinomycetota</taxon>
        <taxon>Actinomycetes</taxon>
        <taxon>Sporichthyales</taxon>
        <taxon>Sporichthyaceae</taxon>
        <taxon>Epidermidibacterium</taxon>
    </lineage>
</organism>
<dbReference type="GO" id="GO:0019120">
    <property type="term" value="F:hydrolase activity, acting on acid halide bonds, in C-halide compounds"/>
    <property type="evidence" value="ECO:0007669"/>
    <property type="project" value="InterPro"/>
</dbReference>
<dbReference type="InterPro" id="IPR023198">
    <property type="entry name" value="PGP-like_dom2"/>
</dbReference>
<reference evidence="3 4" key="1">
    <citation type="journal article" date="2018" name="Int. J. Syst. Evol. Microbiol.">
        <title>Epidermidibacterium keratini gen. nov., sp. nov., a member of the family Sporichthyaceae, isolated from keratin epidermis.</title>
        <authorList>
            <person name="Lee D.G."/>
            <person name="Trujillo M.E."/>
            <person name="Kang S."/>
            <person name="Nam J.J."/>
            <person name="Kim Y.J."/>
        </authorList>
    </citation>
    <scope>NUCLEOTIDE SEQUENCE [LARGE SCALE GENOMIC DNA]</scope>
    <source>
        <strain evidence="3 4">EPI-7</strain>
    </source>
</reference>
<keyword evidence="2" id="KW-0378">Hydrolase</keyword>
<dbReference type="EMBL" id="CP047156">
    <property type="protein sequence ID" value="QHC01015.1"/>
    <property type="molecule type" value="Genomic_DNA"/>
</dbReference>
<dbReference type="Gene3D" id="3.40.50.1000">
    <property type="entry name" value="HAD superfamily/HAD-like"/>
    <property type="match status" value="1"/>
</dbReference>
<name>A0A7L4YP14_9ACTN</name>
<dbReference type="InterPro" id="IPR051540">
    <property type="entry name" value="S-2-haloacid_dehalogenase"/>
</dbReference>
<dbReference type="PANTHER" id="PTHR43316">
    <property type="entry name" value="HYDROLASE, HALOACID DELAHOGENASE-RELATED"/>
    <property type="match status" value="1"/>
</dbReference>
<dbReference type="InterPro" id="IPR036412">
    <property type="entry name" value="HAD-like_sf"/>
</dbReference>
<dbReference type="Pfam" id="PF00702">
    <property type="entry name" value="Hydrolase"/>
    <property type="match status" value="1"/>
</dbReference>
<keyword evidence="4" id="KW-1185">Reference proteome</keyword>
<dbReference type="AlphaFoldDB" id="A0A7L4YP14"/>
<dbReference type="InterPro" id="IPR006439">
    <property type="entry name" value="HAD-SF_hydro_IA"/>
</dbReference>
<comment type="similarity">
    <text evidence="1">Belongs to the HAD-like hydrolase superfamily. S-2-haloalkanoic acid dehalogenase family.</text>
</comment>
<dbReference type="InterPro" id="IPR006328">
    <property type="entry name" value="2-HAD"/>
</dbReference>
<gene>
    <name evidence="3" type="ORF">EK0264_12435</name>
</gene>
<accession>A0A7L4YP14</accession>
<dbReference type="Gene3D" id="1.10.150.240">
    <property type="entry name" value="Putative phosphatase, domain 2"/>
    <property type="match status" value="1"/>
</dbReference>
<evidence type="ECO:0000313" key="3">
    <source>
        <dbReference type="EMBL" id="QHC01015.1"/>
    </source>
</evidence>
<dbReference type="OrthoDB" id="3774052at2"/>
<dbReference type="PRINTS" id="PR00413">
    <property type="entry name" value="HADHALOGNASE"/>
</dbReference>
<dbReference type="InParanoid" id="A0A7L4YP14"/>
<dbReference type="PANTHER" id="PTHR43316:SF3">
    <property type="entry name" value="HALOACID DEHALOGENASE, TYPE II (AFU_ORTHOLOGUE AFUA_2G07750)-RELATED"/>
    <property type="match status" value="1"/>
</dbReference>
<evidence type="ECO:0000313" key="4">
    <source>
        <dbReference type="Proteomes" id="UP000463857"/>
    </source>
</evidence>
<dbReference type="RefSeq" id="WP_159546068.1">
    <property type="nucleotide sequence ID" value="NZ_CP047156.1"/>
</dbReference>
<sequence>MDETTPKVLAFDVFGTVVDWHGSIAAEIADRFPDVDAAEFARAWRAGYQPAMASVAQSGEWVRLDDLHLQILRNVLSDFQLSVDEAEAAELNLVWHRLRPWPDSVEAIARLRTRFTVVPLSNGNISLLSDMAKNAGIGWDAVLSAEIVRRYKPDPATYRSVGEIFGVPDSEVMMVAAHHDDLDGAAAAGLRTAYIERPNEYGEDRPKDVSGRAEHPLHFADIAALARHLLAH</sequence>
<dbReference type="SUPFAM" id="SSF56784">
    <property type="entry name" value="HAD-like"/>
    <property type="match status" value="1"/>
</dbReference>